<keyword evidence="8" id="KW-1185">Reference proteome</keyword>
<dbReference type="PROSITE" id="PS51085">
    <property type="entry name" value="2FE2S_FER_2"/>
    <property type="match status" value="1"/>
</dbReference>
<dbReference type="CDD" id="cd00207">
    <property type="entry name" value="fer2"/>
    <property type="match status" value="1"/>
</dbReference>
<evidence type="ECO:0000259" key="6">
    <source>
        <dbReference type="PROSITE" id="PS51085"/>
    </source>
</evidence>
<evidence type="ECO:0000313" key="7">
    <source>
        <dbReference type="EMBL" id="MCP3055807.1"/>
    </source>
</evidence>
<accession>A0A9X2H5R9</accession>
<evidence type="ECO:0000313" key="8">
    <source>
        <dbReference type="Proteomes" id="UP001155220"/>
    </source>
</evidence>
<sequence length="171" mass="18036">MVAKSIARTVEIALTVNGERVEARVEAGRHLVDFLRLDLGLTGSHAGCEHGVCGACTLEVDGILVRGCLMLAAQLDGADVWTIEGASETKAIRDLQDAFVARNALQCGFCTPGMLIAAKALLDESPSPDRAMIREYLGGNYCRCTGYEAIIDAIQTVAEARAKSPTPGDAA</sequence>
<dbReference type="InterPro" id="IPR006058">
    <property type="entry name" value="2Fe2S_fd_BS"/>
</dbReference>
<evidence type="ECO:0000256" key="2">
    <source>
        <dbReference type="ARBA" id="ARBA00022723"/>
    </source>
</evidence>
<evidence type="ECO:0000256" key="5">
    <source>
        <dbReference type="ARBA" id="ARBA00023014"/>
    </source>
</evidence>
<dbReference type="GO" id="GO:0046872">
    <property type="term" value="F:metal ion binding"/>
    <property type="evidence" value="ECO:0007669"/>
    <property type="project" value="UniProtKB-KW"/>
</dbReference>
<dbReference type="InterPro" id="IPR051452">
    <property type="entry name" value="Diverse_Oxidoreductases"/>
</dbReference>
<dbReference type="AlphaFoldDB" id="A0A9X2H5R9"/>
<dbReference type="PANTHER" id="PTHR44379">
    <property type="entry name" value="OXIDOREDUCTASE WITH IRON-SULFUR SUBUNIT"/>
    <property type="match status" value="1"/>
</dbReference>
<dbReference type="Gene3D" id="3.10.20.30">
    <property type="match status" value="1"/>
</dbReference>
<dbReference type="PANTHER" id="PTHR44379:SF8">
    <property type="entry name" value="XANTHINE DEHYDROGENASE IRON-SULFUR-BINDING SUBUNIT XDHC-RELATED"/>
    <property type="match status" value="1"/>
</dbReference>
<dbReference type="EMBL" id="JALHBS010000069">
    <property type="protein sequence ID" value="MCP3055807.1"/>
    <property type="molecule type" value="Genomic_DNA"/>
</dbReference>
<protein>
    <submittedName>
        <fullName evidence="7">(2Fe-2S)-binding protein</fullName>
    </submittedName>
</protein>
<dbReference type="RefSeq" id="WP_253964696.1">
    <property type="nucleotide sequence ID" value="NZ_JALHBS010000069.1"/>
</dbReference>
<dbReference type="SUPFAM" id="SSF54292">
    <property type="entry name" value="2Fe-2S ferredoxin-like"/>
    <property type="match status" value="1"/>
</dbReference>
<keyword evidence="4" id="KW-0408">Iron</keyword>
<organism evidence="7 8">
    <name type="scientific">Aurantimonas marianensis</name>
    <dbReference type="NCBI Taxonomy" id="2920428"/>
    <lineage>
        <taxon>Bacteria</taxon>
        <taxon>Pseudomonadati</taxon>
        <taxon>Pseudomonadota</taxon>
        <taxon>Alphaproteobacteria</taxon>
        <taxon>Hyphomicrobiales</taxon>
        <taxon>Aurantimonadaceae</taxon>
        <taxon>Aurantimonas</taxon>
    </lineage>
</organism>
<evidence type="ECO:0000256" key="3">
    <source>
        <dbReference type="ARBA" id="ARBA00023002"/>
    </source>
</evidence>
<dbReference type="Proteomes" id="UP001155220">
    <property type="component" value="Unassembled WGS sequence"/>
</dbReference>
<dbReference type="InterPro" id="IPR036010">
    <property type="entry name" value="2Fe-2S_ferredoxin-like_sf"/>
</dbReference>
<dbReference type="GO" id="GO:0016491">
    <property type="term" value="F:oxidoreductase activity"/>
    <property type="evidence" value="ECO:0007669"/>
    <property type="project" value="UniProtKB-KW"/>
</dbReference>
<keyword evidence="1" id="KW-0001">2Fe-2S</keyword>
<dbReference type="PROSITE" id="PS00197">
    <property type="entry name" value="2FE2S_FER_1"/>
    <property type="match status" value="1"/>
</dbReference>
<dbReference type="GO" id="GO:0051537">
    <property type="term" value="F:2 iron, 2 sulfur cluster binding"/>
    <property type="evidence" value="ECO:0007669"/>
    <property type="project" value="UniProtKB-KW"/>
</dbReference>
<gene>
    <name evidence="7" type="ORF">MJ956_11735</name>
</gene>
<proteinExistence type="predicted"/>
<comment type="caution">
    <text evidence="7">The sequence shown here is derived from an EMBL/GenBank/DDBJ whole genome shotgun (WGS) entry which is preliminary data.</text>
</comment>
<dbReference type="Pfam" id="PF00111">
    <property type="entry name" value="Fer2"/>
    <property type="match status" value="1"/>
</dbReference>
<dbReference type="SUPFAM" id="SSF47741">
    <property type="entry name" value="CO dehydrogenase ISP C-domain like"/>
    <property type="match status" value="1"/>
</dbReference>
<evidence type="ECO:0000256" key="1">
    <source>
        <dbReference type="ARBA" id="ARBA00022714"/>
    </source>
</evidence>
<dbReference type="InterPro" id="IPR012675">
    <property type="entry name" value="Beta-grasp_dom_sf"/>
</dbReference>
<dbReference type="InterPro" id="IPR002888">
    <property type="entry name" value="2Fe-2S-bd"/>
</dbReference>
<keyword evidence="5" id="KW-0411">Iron-sulfur</keyword>
<feature type="domain" description="2Fe-2S ferredoxin-type" evidence="6">
    <location>
        <begin position="10"/>
        <end position="86"/>
    </location>
</feature>
<reference evidence="7" key="1">
    <citation type="submission" date="2022-03" db="EMBL/GenBank/DDBJ databases">
        <title>Aurantimonas Liuensis sp. Nov., isolated from the hadal seawater of the Mariana Trench.</title>
        <authorList>
            <person name="Liu R."/>
        </authorList>
    </citation>
    <scope>NUCLEOTIDE SEQUENCE</scope>
    <source>
        <strain evidence="7">LRZ36</strain>
    </source>
</reference>
<dbReference type="InterPro" id="IPR036884">
    <property type="entry name" value="2Fe-2S-bd_dom_sf"/>
</dbReference>
<dbReference type="Pfam" id="PF01799">
    <property type="entry name" value="Fer2_2"/>
    <property type="match status" value="1"/>
</dbReference>
<keyword evidence="3" id="KW-0560">Oxidoreductase</keyword>
<dbReference type="InterPro" id="IPR001041">
    <property type="entry name" value="2Fe-2S_ferredoxin-type"/>
</dbReference>
<name>A0A9X2H5R9_9HYPH</name>
<keyword evidence="2" id="KW-0479">Metal-binding</keyword>
<evidence type="ECO:0000256" key="4">
    <source>
        <dbReference type="ARBA" id="ARBA00023004"/>
    </source>
</evidence>
<dbReference type="Gene3D" id="1.10.150.120">
    <property type="entry name" value="[2Fe-2S]-binding domain"/>
    <property type="match status" value="1"/>
</dbReference>